<organism evidence="3 4">
    <name type="scientific">Phytophthora cactorum</name>
    <dbReference type="NCBI Taxonomy" id="29920"/>
    <lineage>
        <taxon>Eukaryota</taxon>
        <taxon>Sar</taxon>
        <taxon>Stramenopiles</taxon>
        <taxon>Oomycota</taxon>
        <taxon>Peronosporomycetes</taxon>
        <taxon>Peronosporales</taxon>
        <taxon>Peronosporaceae</taxon>
        <taxon>Phytophthora</taxon>
    </lineage>
</organism>
<dbReference type="AlphaFoldDB" id="A0A329R9Y1"/>
<reference evidence="3 4" key="1">
    <citation type="submission" date="2018-01" db="EMBL/GenBank/DDBJ databases">
        <title>Draft genome of the strawberry crown rot pathogen Phytophthora cactorum.</title>
        <authorList>
            <person name="Armitage A.D."/>
            <person name="Lysoe E."/>
            <person name="Nellist C.F."/>
            <person name="Harrison R.J."/>
            <person name="Brurberg M.B."/>
        </authorList>
    </citation>
    <scope>NUCLEOTIDE SEQUENCE [LARGE SCALE GENOMIC DNA]</scope>
    <source>
        <strain evidence="3 4">10300</strain>
    </source>
</reference>
<feature type="region of interest" description="Disordered" evidence="2">
    <location>
        <begin position="1"/>
        <end position="40"/>
    </location>
</feature>
<feature type="coiled-coil region" evidence="1">
    <location>
        <begin position="88"/>
        <end position="153"/>
    </location>
</feature>
<dbReference type="VEuPathDB" id="FungiDB:PC110_g23296"/>
<accession>A0A329R9Y1</accession>
<evidence type="ECO:0000256" key="1">
    <source>
        <dbReference type="SAM" id="Coils"/>
    </source>
</evidence>
<name>A0A329R9Y1_9STRA</name>
<gene>
    <name evidence="3" type="ORF">PC110_g23296</name>
</gene>
<comment type="caution">
    <text evidence="3">The sequence shown here is derived from an EMBL/GenBank/DDBJ whole genome shotgun (WGS) entry which is preliminary data.</text>
</comment>
<evidence type="ECO:0000256" key="2">
    <source>
        <dbReference type="SAM" id="MobiDB-lite"/>
    </source>
</evidence>
<dbReference type="Proteomes" id="UP000251314">
    <property type="component" value="Unassembled WGS sequence"/>
</dbReference>
<keyword evidence="4" id="KW-1185">Reference proteome</keyword>
<feature type="non-terminal residue" evidence="3">
    <location>
        <position position="222"/>
    </location>
</feature>
<protein>
    <submittedName>
        <fullName evidence="3">Uncharacterized protein</fullName>
    </submittedName>
</protein>
<dbReference type="OrthoDB" id="10438814at2759"/>
<dbReference type="EMBL" id="MJFZ01003152">
    <property type="protein sequence ID" value="RAW20262.1"/>
    <property type="molecule type" value="Genomic_DNA"/>
</dbReference>
<feature type="compositionally biased region" description="Pro residues" evidence="2">
    <location>
        <begin position="1"/>
        <end position="17"/>
    </location>
</feature>
<sequence>MNPAPAPSAPSEAPPALPAMAEVPAEPPAAPPVPADASAPVTEASLQGMLAESSEALADQMMTAVGFDDVLAAVQPLPDSLPDLPRRIGELEARRRSAEADAAAAKRSVVPQMLARENAEQLLKILSSKVESLEAENRRLRATNIRVDALLQKIKESTGLHTQDLELAQAEVAERDAVIHALERRLATEREAFKAAVAANTEQTCQLHAILIKAQKGKFVDA</sequence>
<evidence type="ECO:0000313" key="4">
    <source>
        <dbReference type="Proteomes" id="UP000251314"/>
    </source>
</evidence>
<evidence type="ECO:0000313" key="3">
    <source>
        <dbReference type="EMBL" id="RAW20262.1"/>
    </source>
</evidence>
<keyword evidence="1" id="KW-0175">Coiled coil</keyword>
<proteinExistence type="predicted"/>
<feature type="compositionally biased region" description="Pro residues" evidence="2">
    <location>
        <begin position="25"/>
        <end position="34"/>
    </location>
</feature>